<name>A0A4R2NWB7_9FLAO</name>
<organism evidence="3 4">
    <name type="scientific">Tenacibaculum skagerrakense</name>
    <dbReference type="NCBI Taxonomy" id="186571"/>
    <lineage>
        <taxon>Bacteria</taxon>
        <taxon>Pseudomonadati</taxon>
        <taxon>Bacteroidota</taxon>
        <taxon>Flavobacteriia</taxon>
        <taxon>Flavobacteriales</taxon>
        <taxon>Flavobacteriaceae</taxon>
        <taxon>Tenacibaculum</taxon>
    </lineage>
</organism>
<dbReference type="Gene3D" id="2.40.180.10">
    <property type="entry name" value="Catalase core domain"/>
    <property type="match status" value="1"/>
</dbReference>
<evidence type="ECO:0000313" key="4">
    <source>
        <dbReference type="Proteomes" id="UP000294564"/>
    </source>
</evidence>
<proteinExistence type="predicted"/>
<keyword evidence="4" id="KW-1185">Reference proteome</keyword>
<dbReference type="AlphaFoldDB" id="A0A4R2NWB7"/>
<accession>A0A4R2NWB7</accession>
<dbReference type="InterPro" id="IPR041168">
    <property type="entry name" value="LodA_N"/>
</dbReference>
<dbReference type="Pfam" id="PF18417">
    <property type="entry name" value="LodA_C"/>
    <property type="match status" value="1"/>
</dbReference>
<sequence>MEESNNYKSSSCWNCDGDIETITKRLKEMFVEMGQKTRIERGQKPAERAVFRKQHGIAYGNFVINKDIEERFKLGLFAGDSYECAVRFSSDTTPTSPDLHSTLGVGLKLFGINGENILDGGTNADFIMQNIDRFFARDAQQMCSFTTAGVIDRDYDSYIDKHPELAAILQAMTKEEASVLSASYWAILPFKLGDNQIVKYRLVPENTYKGTPFNENDYLKIDLEKRLLQGDATFRFEIQLRTNPDTMPIDDAQVVWSTEESPYICIAKLHLPKQNVAGIGQAEFGSNLAFNIWRTLPQHEPLGSIAEVRKVVYAASAEARHQANGELLEEPKERNPKFQGNTDEDDDCIVTAGIYPPIGIMRVGNSQKEYFIGPLTDEPIAQEDPYAYRDEIGALKRQAAQFRVYGFNAAGKAVKELTAENAKITWHCHLANQKASWYQFQLALDIPEAADAPPSFLRNINVPNRESLLIDGGAKSISGTNIQDGPFFEGEFLSKKVYLGEMKTDEKGRLIMLGGHGKSENIDGDIAITFANNEGWYDDTSDGPVTAEVEYNGTKLKVDPAWVVCAPPDYAPMQKSVRTMWDLMRSVAVKSGMLTRPQRPSFTKDILPIFQRMTDLQWVNAGFAGAFGWGGQFNYTSKEWIKKLGNPSPAFLEMRRTISNNFRRIEVTGAEAPQLWPWLYGDAISIPSTGSVRQHATLSELQLEFLDQWVTGDFDADYMDTEGCPFHEKQKTIDDLPVHEQPDMLTKAAMDFCLADAFHPGCEMTWPMRSSGMYMAPFRVKHAKATPPVNNIYYGPTMSSDTLTLAKGPILGGQVAGGITRWMAIPWQTDTASCRDGYTTTYDPYLPTFWPARVPNNILNEKRYDQTLDTNLAEETRMEAFADRADWLNDLPLDGAAPNYTNQINSMIKYFDKLAVVQKRPGVQNDPNFPKEMQVGITPTPAQEEALLKATLKDLHTTLNTDSLNSATKDVLVDAVDKLSHDNLLNEEFLLEGAQNQLLTLVEDELMKDFVQTPNVIHTISLLASKLHNINRTKSHQEAPQKRTEVGIPEKMTRFSRYIPK</sequence>
<evidence type="ECO:0000259" key="2">
    <source>
        <dbReference type="Pfam" id="PF18417"/>
    </source>
</evidence>
<evidence type="ECO:0000313" key="3">
    <source>
        <dbReference type="EMBL" id="TCP25715.1"/>
    </source>
</evidence>
<dbReference type="InterPro" id="IPR041173">
    <property type="entry name" value="LodA_C"/>
</dbReference>
<dbReference type="InterPro" id="IPR033798">
    <property type="entry name" value="LodA-like"/>
</dbReference>
<feature type="domain" description="L-Lysine epsilon oxidase N-terminal" evidence="1">
    <location>
        <begin position="355"/>
        <end position="565"/>
    </location>
</feature>
<protein>
    <submittedName>
        <fullName evidence="3">Catalase</fullName>
    </submittedName>
</protein>
<feature type="domain" description="L-lysine epsilon oxidase C-terminal" evidence="2">
    <location>
        <begin position="691"/>
        <end position="850"/>
    </location>
</feature>
<dbReference type="GO" id="GO:0020037">
    <property type="term" value="F:heme binding"/>
    <property type="evidence" value="ECO:0007669"/>
    <property type="project" value="InterPro"/>
</dbReference>
<dbReference type="SUPFAM" id="SSF56634">
    <property type="entry name" value="Heme-dependent catalase-like"/>
    <property type="match status" value="1"/>
</dbReference>
<comment type="caution">
    <text evidence="3">The sequence shown here is derived from an EMBL/GenBank/DDBJ whole genome shotgun (WGS) entry which is preliminary data.</text>
</comment>
<dbReference type="InterPro" id="IPR020835">
    <property type="entry name" value="Catalase_sf"/>
</dbReference>
<evidence type="ECO:0000259" key="1">
    <source>
        <dbReference type="Pfam" id="PF17990"/>
    </source>
</evidence>
<dbReference type="EMBL" id="SLXM01000003">
    <property type="protein sequence ID" value="TCP25715.1"/>
    <property type="molecule type" value="Genomic_DNA"/>
</dbReference>
<dbReference type="Proteomes" id="UP000294564">
    <property type="component" value="Unassembled WGS sequence"/>
</dbReference>
<gene>
    <name evidence="3" type="ORF">EV195_10374</name>
</gene>
<dbReference type="CDD" id="cd14731">
    <property type="entry name" value="LodA_like_1"/>
    <property type="match status" value="1"/>
</dbReference>
<dbReference type="Pfam" id="PF17990">
    <property type="entry name" value="LodA_N"/>
    <property type="match status" value="1"/>
</dbReference>
<reference evidence="3 4" key="1">
    <citation type="submission" date="2019-03" db="EMBL/GenBank/DDBJ databases">
        <title>Genomic Encyclopedia of Type Strains, Phase IV (KMG-IV): sequencing the most valuable type-strain genomes for metagenomic binning, comparative biology and taxonomic classification.</title>
        <authorList>
            <person name="Goeker M."/>
        </authorList>
    </citation>
    <scope>NUCLEOTIDE SEQUENCE [LARGE SCALE GENOMIC DNA]</scope>
    <source>
        <strain evidence="3 4">DSM 14836</strain>
    </source>
</reference>
<dbReference type="RefSeq" id="WP_165915694.1">
    <property type="nucleotide sequence ID" value="NZ_SLXM01000003.1"/>
</dbReference>